<evidence type="ECO:0000313" key="4">
    <source>
        <dbReference type="Proteomes" id="UP000546257"/>
    </source>
</evidence>
<dbReference type="Proteomes" id="UP000546257">
    <property type="component" value="Unassembled WGS sequence"/>
</dbReference>
<proteinExistence type="predicted"/>
<name>A0A7J9SK54_9EURY</name>
<gene>
    <name evidence="3" type="ORF">H5V44_13785</name>
</gene>
<organism evidence="3 4">
    <name type="scientific">Halobellus ruber</name>
    <dbReference type="NCBI Taxonomy" id="2761102"/>
    <lineage>
        <taxon>Archaea</taxon>
        <taxon>Methanobacteriati</taxon>
        <taxon>Methanobacteriota</taxon>
        <taxon>Stenosarchaea group</taxon>
        <taxon>Halobacteria</taxon>
        <taxon>Halobacteriales</taxon>
        <taxon>Haloferacaceae</taxon>
        <taxon>Halobellus</taxon>
    </lineage>
</organism>
<keyword evidence="2" id="KW-0812">Transmembrane</keyword>
<accession>A0A7J9SK54</accession>
<keyword evidence="2" id="KW-1133">Transmembrane helix</keyword>
<keyword evidence="2" id="KW-0472">Membrane</keyword>
<feature type="transmembrane region" description="Helical" evidence="2">
    <location>
        <begin position="79"/>
        <end position="99"/>
    </location>
</feature>
<dbReference type="EMBL" id="JACKXD010000005">
    <property type="protein sequence ID" value="MBB6647340.1"/>
    <property type="molecule type" value="Genomic_DNA"/>
</dbReference>
<comment type="caution">
    <text evidence="3">The sequence shown here is derived from an EMBL/GenBank/DDBJ whole genome shotgun (WGS) entry which is preliminary data.</text>
</comment>
<keyword evidence="4" id="KW-1185">Reference proteome</keyword>
<protein>
    <submittedName>
        <fullName evidence="3">Uncharacterized protein</fullName>
    </submittedName>
</protein>
<dbReference type="RefSeq" id="WP_185193716.1">
    <property type="nucleotide sequence ID" value="NZ_JACKXD010000005.1"/>
</dbReference>
<evidence type="ECO:0000256" key="2">
    <source>
        <dbReference type="SAM" id="Phobius"/>
    </source>
</evidence>
<feature type="region of interest" description="Disordered" evidence="1">
    <location>
        <begin position="221"/>
        <end position="253"/>
    </location>
</feature>
<feature type="transmembrane region" description="Helical" evidence="2">
    <location>
        <begin position="51"/>
        <end position="73"/>
    </location>
</feature>
<reference evidence="3 4" key="1">
    <citation type="submission" date="2020-08" db="EMBL/GenBank/DDBJ databases">
        <authorList>
            <person name="Seo M.-J."/>
        </authorList>
    </citation>
    <scope>NUCLEOTIDE SEQUENCE [LARGE SCALE GENOMIC DNA]</scope>
    <source>
        <strain evidence="3 4">MBLA0160</strain>
    </source>
</reference>
<evidence type="ECO:0000313" key="3">
    <source>
        <dbReference type="EMBL" id="MBB6647340.1"/>
    </source>
</evidence>
<dbReference type="AlphaFoldDB" id="A0A7J9SK54"/>
<sequence>MADDRSFRFRTATGTGTATVRDGAFGIRSTPGRLLAGQRRRWRHGDRWDRAGLAFEVVGVVWAVASLVGYAAAVAAGTAGVAAGVSTIGYLIVGLFLAARLGRRHVGEARIPRSAVDAVTLDRDAGTLTIEHDAAGRLRSVLRDDPVETTLSLPSAEAVREAEAVLRARDVEFDVAEDRDAETTYRATIREGVWFCERCRSQVSPADAACPACGYAIRVTSVDEGGGSDDGDEGSSSGRADAYASRSSTNSPF</sequence>
<evidence type="ECO:0000256" key="1">
    <source>
        <dbReference type="SAM" id="MobiDB-lite"/>
    </source>
</evidence>